<keyword evidence="2" id="KW-1185">Reference proteome</keyword>
<sequence>MTSDPLRDHVFHLLIRDGEVAYYDHDGLLFSPSLDLVNDLYQFTYLLKVFSDFGRSEHGYCGTSEPVDVEGKMTTLRFTTDTGEDEEFVVIEEGCNIVNRSLNGAHTQIRKVLMKEDKNGKIVPLRSSEVNSVQDGITSEHILKWGRPLANQISEPDMIRTACRVLRLINHEN</sequence>
<comment type="caution">
    <text evidence="1">The sequence shown here is derived from an EMBL/GenBank/DDBJ whole genome shotgun (WGS) entry which is preliminary data.</text>
</comment>
<gene>
    <name evidence="1" type="ORF">PNOK_0896800</name>
</gene>
<reference evidence="1 2" key="1">
    <citation type="journal article" date="2017" name="Mol. Ecol.">
        <title>Comparative and population genomic landscape of Phellinus noxius: A hypervariable fungus causing root rot in trees.</title>
        <authorList>
            <person name="Chung C.L."/>
            <person name="Lee T.J."/>
            <person name="Akiba M."/>
            <person name="Lee H.H."/>
            <person name="Kuo T.H."/>
            <person name="Liu D."/>
            <person name="Ke H.M."/>
            <person name="Yokoi T."/>
            <person name="Roa M.B."/>
            <person name="Lu M.J."/>
            <person name="Chang Y.Y."/>
            <person name="Ann P.J."/>
            <person name="Tsai J.N."/>
            <person name="Chen C.Y."/>
            <person name="Tzean S.S."/>
            <person name="Ota Y."/>
            <person name="Hattori T."/>
            <person name="Sahashi N."/>
            <person name="Liou R.F."/>
            <person name="Kikuchi T."/>
            <person name="Tsai I.J."/>
        </authorList>
    </citation>
    <scope>NUCLEOTIDE SEQUENCE [LARGE SCALE GENOMIC DNA]</scope>
    <source>
        <strain evidence="1 2">FFPRI411160</strain>
    </source>
</reference>
<dbReference type="InParanoid" id="A0A286U6M0"/>
<evidence type="ECO:0000313" key="1">
    <source>
        <dbReference type="EMBL" id="PAV15207.1"/>
    </source>
</evidence>
<name>A0A286U6M0_9AGAM</name>
<protein>
    <submittedName>
        <fullName evidence="1">Uncharacterized protein</fullName>
    </submittedName>
</protein>
<organism evidence="1 2">
    <name type="scientific">Pyrrhoderma noxium</name>
    <dbReference type="NCBI Taxonomy" id="2282107"/>
    <lineage>
        <taxon>Eukaryota</taxon>
        <taxon>Fungi</taxon>
        <taxon>Dikarya</taxon>
        <taxon>Basidiomycota</taxon>
        <taxon>Agaricomycotina</taxon>
        <taxon>Agaricomycetes</taxon>
        <taxon>Hymenochaetales</taxon>
        <taxon>Hymenochaetaceae</taxon>
        <taxon>Pyrrhoderma</taxon>
    </lineage>
</organism>
<accession>A0A286U6M0</accession>
<dbReference type="Proteomes" id="UP000217199">
    <property type="component" value="Unassembled WGS sequence"/>
</dbReference>
<dbReference type="AlphaFoldDB" id="A0A286U6M0"/>
<dbReference type="EMBL" id="NBII01000010">
    <property type="protein sequence ID" value="PAV15207.1"/>
    <property type="molecule type" value="Genomic_DNA"/>
</dbReference>
<proteinExistence type="predicted"/>
<evidence type="ECO:0000313" key="2">
    <source>
        <dbReference type="Proteomes" id="UP000217199"/>
    </source>
</evidence>